<name>A0A1Y1S812_9MICR</name>
<dbReference type="VEuPathDB" id="MicrosporidiaDB:ECANGB1_382"/>
<reference evidence="1 2" key="1">
    <citation type="journal article" date="2017" name="Environ. Microbiol.">
        <title>Decay of the glycolytic pathway and adaptation to intranuclear parasitism within Enterocytozoonidae microsporidia.</title>
        <authorList>
            <person name="Wiredu Boakye D."/>
            <person name="Jaroenlak P."/>
            <person name="Prachumwat A."/>
            <person name="Williams T.A."/>
            <person name="Bateman K.S."/>
            <person name="Itsathitphaisarn O."/>
            <person name="Sritunyalucksana K."/>
            <person name="Paszkiewicz K.H."/>
            <person name="Moore K.A."/>
            <person name="Stentiford G.D."/>
            <person name="Williams B.A."/>
        </authorList>
    </citation>
    <scope>NUCLEOTIDE SEQUENCE [LARGE SCALE GENOMIC DNA]</scope>
    <source>
        <strain evidence="1 2">GB1</strain>
    </source>
</reference>
<comment type="caution">
    <text evidence="1">The sequence shown here is derived from an EMBL/GenBank/DDBJ whole genome shotgun (WGS) entry which is preliminary data.</text>
</comment>
<organism evidence="1 2">
    <name type="scientific">Enterospora canceri</name>
    <dbReference type="NCBI Taxonomy" id="1081671"/>
    <lineage>
        <taxon>Eukaryota</taxon>
        <taxon>Fungi</taxon>
        <taxon>Fungi incertae sedis</taxon>
        <taxon>Microsporidia</taxon>
        <taxon>Enterocytozoonidae</taxon>
        <taxon>Enterospora</taxon>
    </lineage>
</organism>
<gene>
    <name evidence="1" type="ORF">ECANGB1_382</name>
</gene>
<sequence length="190" mass="22079">MHEEYRKRARSVLCTSPESESLLDTADRAEYRMPGAVVDQPAVKLFHSVIGRNGIIYYFKIESVVEDGGKEVSWFVSREFNSNSTLVQIEKDLIDLKQSPRLLNNFINTFVVKMDDIPVRSEYLIHNNEIKRMRVFGRKLLEIEDGKIVRILNVNGVSRYAGDRMLINNEHELVCSCRKERDAWITEISR</sequence>
<evidence type="ECO:0000313" key="2">
    <source>
        <dbReference type="Proteomes" id="UP000192639"/>
    </source>
</evidence>
<proteinExistence type="predicted"/>
<protein>
    <submittedName>
        <fullName evidence="1">Uncharacterized protein</fullName>
    </submittedName>
</protein>
<evidence type="ECO:0000313" key="1">
    <source>
        <dbReference type="EMBL" id="ORD94612.1"/>
    </source>
</evidence>
<accession>A0A1Y1S812</accession>
<dbReference type="EMBL" id="LWDP01000014">
    <property type="protein sequence ID" value="ORD94612.1"/>
    <property type="molecule type" value="Genomic_DNA"/>
</dbReference>
<keyword evidence="2" id="KW-1185">Reference proteome</keyword>
<dbReference type="Proteomes" id="UP000192639">
    <property type="component" value="Unassembled WGS sequence"/>
</dbReference>
<dbReference type="AlphaFoldDB" id="A0A1Y1S812"/>